<protein>
    <submittedName>
        <fullName evidence="1">Uncharacterized protein</fullName>
    </submittedName>
</protein>
<name>A0ACC1QUG5_9HYPO</name>
<comment type="caution">
    <text evidence="1">The sequence shown here is derived from an EMBL/GenBank/DDBJ whole genome shotgun (WGS) entry which is preliminary data.</text>
</comment>
<accession>A0ACC1QUG5</accession>
<keyword evidence="2" id="KW-1185">Reference proteome</keyword>
<reference evidence="1" key="1">
    <citation type="submission" date="2022-07" db="EMBL/GenBank/DDBJ databases">
        <title>Genome Sequence of Lecanicillium saksenae.</title>
        <authorList>
            <person name="Buettner E."/>
        </authorList>
    </citation>
    <scope>NUCLEOTIDE SEQUENCE</scope>
    <source>
        <strain evidence="1">VT-O1</strain>
    </source>
</reference>
<gene>
    <name evidence="1" type="ORF">NLG97_g4927</name>
</gene>
<sequence length="132" mass="14680">MQLSQIALLIAAAGAASATQVFAGERYADHKCEEPHSLPNRDYHVGECIELETVKSLNLEYYAICILYEYVSKSPRSLSVPPLLRNLVADFQDFKGPGKVASYDGYGACYDTSKGYWPKAKSYMCVGEYPQH</sequence>
<organism evidence="1 2">
    <name type="scientific">Lecanicillium saksenae</name>
    <dbReference type="NCBI Taxonomy" id="468837"/>
    <lineage>
        <taxon>Eukaryota</taxon>
        <taxon>Fungi</taxon>
        <taxon>Dikarya</taxon>
        <taxon>Ascomycota</taxon>
        <taxon>Pezizomycotina</taxon>
        <taxon>Sordariomycetes</taxon>
        <taxon>Hypocreomycetidae</taxon>
        <taxon>Hypocreales</taxon>
        <taxon>Cordycipitaceae</taxon>
        <taxon>Lecanicillium</taxon>
    </lineage>
</organism>
<evidence type="ECO:0000313" key="1">
    <source>
        <dbReference type="EMBL" id="KAJ3493140.1"/>
    </source>
</evidence>
<evidence type="ECO:0000313" key="2">
    <source>
        <dbReference type="Proteomes" id="UP001148737"/>
    </source>
</evidence>
<dbReference type="Proteomes" id="UP001148737">
    <property type="component" value="Unassembled WGS sequence"/>
</dbReference>
<proteinExistence type="predicted"/>
<dbReference type="EMBL" id="JANAKD010000519">
    <property type="protein sequence ID" value="KAJ3493140.1"/>
    <property type="molecule type" value="Genomic_DNA"/>
</dbReference>